<dbReference type="EMBL" id="BTSX01000005">
    <property type="protein sequence ID" value="GMT01058.1"/>
    <property type="molecule type" value="Genomic_DNA"/>
</dbReference>
<gene>
    <name evidence="1" type="ORF">PENTCL1PPCAC_23232</name>
</gene>
<evidence type="ECO:0000313" key="1">
    <source>
        <dbReference type="EMBL" id="GMT01058.1"/>
    </source>
</evidence>
<dbReference type="Proteomes" id="UP001432027">
    <property type="component" value="Unassembled WGS sequence"/>
</dbReference>
<organism evidence="1 2">
    <name type="scientific">Pristionchus entomophagus</name>
    <dbReference type="NCBI Taxonomy" id="358040"/>
    <lineage>
        <taxon>Eukaryota</taxon>
        <taxon>Metazoa</taxon>
        <taxon>Ecdysozoa</taxon>
        <taxon>Nematoda</taxon>
        <taxon>Chromadorea</taxon>
        <taxon>Rhabditida</taxon>
        <taxon>Rhabditina</taxon>
        <taxon>Diplogasteromorpha</taxon>
        <taxon>Diplogasteroidea</taxon>
        <taxon>Neodiplogasteridae</taxon>
        <taxon>Pristionchus</taxon>
    </lineage>
</organism>
<dbReference type="AlphaFoldDB" id="A0AAV5U3T1"/>
<keyword evidence="2" id="KW-1185">Reference proteome</keyword>
<reference evidence="1" key="1">
    <citation type="submission" date="2023-10" db="EMBL/GenBank/DDBJ databases">
        <title>Genome assembly of Pristionchus species.</title>
        <authorList>
            <person name="Yoshida K."/>
            <person name="Sommer R.J."/>
        </authorList>
    </citation>
    <scope>NUCLEOTIDE SEQUENCE</scope>
    <source>
        <strain evidence="1">RS0144</strain>
    </source>
</reference>
<evidence type="ECO:0000313" key="2">
    <source>
        <dbReference type="Proteomes" id="UP001432027"/>
    </source>
</evidence>
<evidence type="ECO:0008006" key="3">
    <source>
        <dbReference type="Google" id="ProtNLM"/>
    </source>
</evidence>
<protein>
    <recommendedName>
        <fullName evidence="3">F-box domain-containing protein</fullName>
    </recommendedName>
</protein>
<accession>A0AAV5U3T1</accession>
<comment type="caution">
    <text evidence="1">The sequence shown here is derived from an EMBL/GenBank/DDBJ whole genome shotgun (WGS) entry which is preliminary data.</text>
</comment>
<name>A0AAV5U3T1_9BILA</name>
<proteinExistence type="predicted"/>
<sequence length="200" mass="23083">MAASSGDVPAVSTLDHFPLLLPDRALKHVLSYLSLPLRSVLRLCRRLRDMEQLAPQQVHSIRLLYCEGNFILLATESKSDEERILSKRRADLEGVSLGSIVNEEEEVAEDFDYSKCMYAFRFNSEERIHMLHNFLRSLDGTTIHNFELDTWVSPYFHDDILDILPSLSIENLTLHSTTEEKSLFDTMQIKDSQKKNKKKI</sequence>